<dbReference type="CDD" id="cd15673">
    <property type="entry name" value="ePHD_PHF6_like"/>
    <property type="match status" value="1"/>
</dbReference>
<gene>
    <name evidence="7 8" type="primary">LOC108709919</name>
</gene>
<keyword evidence="2" id="KW-0863">Zinc-finger</keyword>
<dbReference type="PANTHER" id="PTHR12420">
    <property type="entry name" value="PHD FINGER PROTEIN"/>
    <property type="match status" value="1"/>
</dbReference>
<evidence type="ECO:0000256" key="3">
    <source>
        <dbReference type="ARBA" id="ARBA00022833"/>
    </source>
</evidence>
<evidence type="ECO:0000313" key="6">
    <source>
        <dbReference type="Proteomes" id="UP000186698"/>
    </source>
</evidence>
<feature type="domain" description="PHD-type" evidence="5">
    <location>
        <begin position="8"/>
        <end position="125"/>
    </location>
</feature>
<dbReference type="OMA" id="PAKHQIC"/>
<dbReference type="GO" id="GO:0042826">
    <property type="term" value="F:histone deacetylase binding"/>
    <property type="evidence" value="ECO:0000318"/>
    <property type="project" value="GO_Central"/>
</dbReference>
<protein>
    <submittedName>
        <fullName evidence="7 8">PHD finger protein 6</fullName>
    </submittedName>
</protein>
<evidence type="ECO:0000313" key="7">
    <source>
        <dbReference type="RefSeq" id="XP_018105676.1"/>
    </source>
</evidence>
<dbReference type="GO" id="GO:0042393">
    <property type="term" value="F:histone binding"/>
    <property type="evidence" value="ECO:0000318"/>
    <property type="project" value="GO_Central"/>
</dbReference>
<evidence type="ECO:0000256" key="2">
    <source>
        <dbReference type="ARBA" id="ARBA00022771"/>
    </source>
</evidence>
<dbReference type="InterPro" id="IPR011011">
    <property type="entry name" value="Znf_FYVE_PHD"/>
</dbReference>
<dbReference type="Bgee" id="108709919">
    <property type="expression patterns" value="Expressed in stomach and 15 other cell types or tissues"/>
</dbReference>
<dbReference type="PANTHER" id="PTHR12420:SF15">
    <property type="entry name" value="PHD FINGER PROTEIN 6"/>
    <property type="match status" value="1"/>
</dbReference>
<dbReference type="Gene3D" id="3.30.40.10">
    <property type="entry name" value="Zinc/RING finger domain, C3HC4 (zinc finger)"/>
    <property type="match status" value="1"/>
</dbReference>
<keyword evidence="1" id="KW-0479">Metal-binding</keyword>
<evidence type="ECO:0000313" key="8">
    <source>
        <dbReference type="RefSeq" id="XP_041440414.1"/>
    </source>
</evidence>
<dbReference type="InterPro" id="IPR034732">
    <property type="entry name" value="EPHD"/>
</dbReference>
<keyword evidence="3" id="KW-0862">Zinc</keyword>
<evidence type="ECO:0000256" key="4">
    <source>
        <dbReference type="SAM" id="MobiDB-lite"/>
    </source>
</evidence>
<dbReference type="Proteomes" id="UP000186698">
    <property type="component" value="Chromosome 2S"/>
</dbReference>
<dbReference type="GO" id="GO:0005634">
    <property type="term" value="C:nucleus"/>
    <property type="evidence" value="ECO:0000318"/>
    <property type="project" value="GO_Central"/>
</dbReference>
<keyword evidence="6" id="KW-1185">Reference proteome</keyword>
<dbReference type="RefSeq" id="XP_041440414.1">
    <property type="nucleotide sequence ID" value="XM_041584480.1"/>
</dbReference>
<dbReference type="KEGG" id="xla:108709919"/>
<dbReference type="GeneID" id="108709919"/>
<dbReference type="GO" id="GO:0008270">
    <property type="term" value="F:zinc ion binding"/>
    <property type="evidence" value="ECO:0007669"/>
    <property type="project" value="UniProtKB-KW"/>
</dbReference>
<dbReference type="SUPFAM" id="SSF57903">
    <property type="entry name" value="FYVE/PHD zinc finger"/>
    <property type="match status" value="1"/>
</dbReference>
<dbReference type="OrthoDB" id="2384350at2759"/>
<evidence type="ECO:0000259" key="5">
    <source>
        <dbReference type="PROSITE" id="PS51805"/>
    </source>
</evidence>
<dbReference type="PaxDb" id="8355-A0A1L8HAD2"/>
<feature type="region of interest" description="Disordered" evidence="4">
    <location>
        <begin position="131"/>
        <end position="160"/>
    </location>
</feature>
<dbReference type="RefSeq" id="XP_018105676.1">
    <property type="nucleotide sequence ID" value="XM_018250187.2"/>
</dbReference>
<name>A0A1L8HAD2_XENLA</name>
<dbReference type="InterPro" id="IPR051188">
    <property type="entry name" value="PHD-type_Zinc_Finger"/>
</dbReference>
<proteinExistence type="predicted"/>
<organism evidence="7">
    <name type="scientific">Xenopus laevis</name>
    <name type="common">African clawed frog</name>
    <dbReference type="NCBI Taxonomy" id="8355"/>
    <lineage>
        <taxon>Eukaryota</taxon>
        <taxon>Metazoa</taxon>
        <taxon>Chordata</taxon>
        <taxon>Craniata</taxon>
        <taxon>Vertebrata</taxon>
        <taxon>Euteleostomi</taxon>
        <taxon>Amphibia</taxon>
        <taxon>Batrachia</taxon>
        <taxon>Anura</taxon>
        <taxon>Pipoidea</taxon>
        <taxon>Pipidae</taxon>
        <taxon>Xenopodinae</taxon>
        <taxon>Xenopus</taxon>
        <taxon>Xenopus</taxon>
    </lineage>
</organism>
<evidence type="ECO:0000256" key="1">
    <source>
        <dbReference type="ARBA" id="ARBA00022723"/>
    </source>
</evidence>
<sequence>MPNSTPVRGVCAFCHHQEQNEETGRLLKTSDYRVTAHFNCMIFSPNVITTNSPRFGGFDIRSVIKEVKRGKRMRCCFCKKTGATIGCDVQWCRKTYHYMCAKKDQGLIIENEEEEQYLIYCSSHKNVAQDTATTSSGEELNNYPVAGDSGRDSPETPPAKHQICQELLTAVLADQQNTDMESHEYEQEVVHCLSAISASQQRTEAHLRCIGDALWQLVAIGRSSIQTDVSQRDAVTQTELVGDSQYLTLPQKNRNGDPGPSTSQPQTRQLRRRTAGSSKNGKKDLM</sequence>
<dbReference type="STRING" id="8355.A0A1L8HAD2"/>
<dbReference type="Pfam" id="PF13771">
    <property type="entry name" value="zf-HC5HC2H"/>
    <property type="match status" value="1"/>
</dbReference>
<reference evidence="7" key="1">
    <citation type="submission" date="2022-04" db="UniProtKB">
        <authorList>
            <consortium name="RefSeq"/>
        </authorList>
    </citation>
    <scope>IDENTIFICATION</scope>
    <source>
        <strain evidence="6 7">J_2021</strain>
        <tissue evidence="7 8">Erythrocytes</tissue>
    </source>
</reference>
<accession>A0A1L8HAD2</accession>
<feature type="region of interest" description="Disordered" evidence="4">
    <location>
        <begin position="247"/>
        <end position="286"/>
    </location>
</feature>
<dbReference type="PROSITE" id="PS51805">
    <property type="entry name" value="EPHD"/>
    <property type="match status" value="1"/>
</dbReference>
<dbReference type="InterPro" id="IPR013083">
    <property type="entry name" value="Znf_RING/FYVE/PHD"/>
</dbReference>
<dbReference type="AlphaFoldDB" id="A0A1L8HAD2"/>